<dbReference type="RefSeq" id="WP_154671856.1">
    <property type="nucleotide sequence ID" value="NZ_CP017561.2"/>
</dbReference>
<sequence>MSFTPESIHTMIGSWAASRRRVCHRNRIYGRKRVLKGAAQAPVAQRRESDRVDIEYRNAGTRQVNNPASRRTARIAARRAPRLQLKLAEIDDFHHDFRNIRFPPHRSTL</sequence>
<protein>
    <submittedName>
        <fullName evidence="1">Uncharacterized protein</fullName>
    </submittedName>
</protein>
<evidence type="ECO:0000313" key="2">
    <source>
        <dbReference type="Proteomes" id="UP000179860"/>
    </source>
</evidence>
<evidence type="ECO:0000313" key="1">
    <source>
        <dbReference type="EMBL" id="QXE07141.1"/>
    </source>
</evidence>
<reference evidence="1" key="1">
    <citation type="submission" date="2016-09" db="EMBL/GenBank/DDBJ databases">
        <title>The Complete Genome of Burkholderia sprentiae wsm5005.</title>
        <authorList>
            <person name="De Meyer S."/>
            <person name="Wang P."/>
            <person name="Terpolilli J."/>
        </authorList>
    </citation>
    <scope>NUCLEOTIDE SEQUENCE [LARGE SCALE GENOMIC DNA]</scope>
    <source>
        <strain evidence="1">WSM5005</strain>
    </source>
</reference>
<name>A0A8F4QJK7_9BURK</name>
<dbReference type="Proteomes" id="UP000179860">
    <property type="component" value="Chromosome 1"/>
</dbReference>
<accession>A0A8F4QJK7</accession>
<dbReference type="KEGG" id="pspw:BJG93_35390"/>
<gene>
    <name evidence="1" type="ORF">BJG93_35390</name>
</gene>
<dbReference type="EMBL" id="CP017561">
    <property type="protein sequence ID" value="QXE07141.1"/>
    <property type="molecule type" value="Genomic_DNA"/>
</dbReference>
<keyword evidence="2" id="KW-1185">Reference proteome</keyword>
<organism evidence="1 2">
    <name type="scientific">Paraburkholderia sprentiae WSM5005</name>
    <dbReference type="NCBI Taxonomy" id="754502"/>
    <lineage>
        <taxon>Bacteria</taxon>
        <taxon>Pseudomonadati</taxon>
        <taxon>Pseudomonadota</taxon>
        <taxon>Betaproteobacteria</taxon>
        <taxon>Burkholderiales</taxon>
        <taxon>Burkholderiaceae</taxon>
        <taxon>Paraburkholderia</taxon>
    </lineage>
</organism>
<dbReference type="AlphaFoldDB" id="A0A8F4QJK7"/>
<proteinExistence type="predicted"/>